<dbReference type="PANTHER" id="PTHR30349">
    <property type="entry name" value="PHAGE INTEGRASE-RELATED"/>
    <property type="match status" value="1"/>
</dbReference>
<feature type="domain" description="Core-binding (CB)" evidence="5">
    <location>
        <begin position="30"/>
        <end position="111"/>
    </location>
</feature>
<accession>B3SZV6</accession>
<evidence type="ECO:0000256" key="3">
    <source>
        <dbReference type="ARBA" id="ARBA00023172"/>
    </source>
</evidence>
<protein>
    <submittedName>
        <fullName evidence="6">Putative Phage integrase family protein</fullName>
    </submittedName>
</protein>
<dbReference type="InterPro" id="IPR050090">
    <property type="entry name" value="Tyrosine_recombinase_XerCD"/>
</dbReference>
<dbReference type="Pfam" id="PF02899">
    <property type="entry name" value="Phage_int_SAM_1"/>
    <property type="match status" value="1"/>
</dbReference>
<reference evidence="6" key="1">
    <citation type="journal article" date="2008" name="ISME J.">
        <title>Genomic patterns of recombination, clonal divergence and environment in marine microbial populations.</title>
        <authorList>
            <person name="Konstantinidis K.T."/>
            <person name="Delong E.F."/>
        </authorList>
    </citation>
    <scope>NUCLEOTIDE SEQUENCE</scope>
</reference>
<dbReference type="InterPro" id="IPR002104">
    <property type="entry name" value="Integrase_catalytic"/>
</dbReference>
<dbReference type="Gene3D" id="1.10.443.10">
    <property type="entry name" value="Intergrase catalytic core"/>
    <property type="match status" value="1"/>
</dbReference>
<keyword evidence="2" id="KW-0238">DNA-binding</keyword>
<dbReference type="PROSITE" id="PS51898">
    <property type="entry name" value="TYR_RECOMBINASE"/>
    <property type="match status" value="1"/>
</dbReference>
<dbReference type="PROSITE" id="PS51900">
    <property type="entry name" value="CB"/>
    <property type="match status" value="1"/>
</dbReference>
<dbReference type="InterPro" id="IPR011010">
    <property type="entry name" value="DNA_brk_join_enz"/>
</dbReference>
<dbReference type="InterPro" id="IPR004107">
    <property type="entry name" value="Integrase_SAM-like_N"/>
</dbReference>
<dbReference type="InterPro" id="IPR010998">
    <property type="entry name" value="Integrase_recombinase_N"/>
</dbReference>
<dbReference type="Pfam" id="PF00589">
    <property type="entry name" value="Phage_integrase"/>
    <property type="match status" value="1"/>
</dbReference>
<dbReference type="AlphaFoldDB" id="B3SZV6"/>
<evidence type="ECO:0000256" key="2">
    <source>
        <dbReference type="ARBA" id="ARBA00023125"/>
    </source>
</evidence>
<evidence type="ECO:0000259" key="5">
    <source>
        <dbReference type="PROSITE" id="PS51900"/>
    </source>
</evidence>
<keyword evidence="1" id="KW-0229">DNA integration</keyword>
<dbReference type="SUPFAM" id="SSF56349">
    <property type="entry name" value="DNA breaking-rejoining enzymes"/>
    <property type="match status" value="1"/>
</dbReference>
<feature type="domain" description="Tyr recombinase" evidence="4">
    <location>
        <begin position="130"/>
        <end position="315"/>
    </location>
</feature>
<dbReference type="InterPro" id="IPR013762">
    <property type="entry name" value="Integrase-like_cat_sf"/>
</dbReference>
<evidence type="ECO:0000313" key="6">
    <source>
        <dbReference type="EMBL" id="ABZ05864.1"/>
    </source>
</evidence>
<keyword evidence="3" id="KW-0233">DNA recombination</keyword>
<evidence type="ECO:0000259" key="4">
    <source>
        <dbReference type="PROSITE" id="PS51898"/>
    </source>
</evidence>
<sequence>MTPQERALVLSERLAALRQELGLQDEGTLVTFQKAVERFLAHCEARNSPRTVYTYSDSLKRWQQANGNPCVQDYQRSQLDNYIAQERERGLNDRTINHHIRNVQRFFNWAYEEELVDRPFKLKQLRAVTVIPQTWSRDQLELMREYIERKLKETDSRRFIVLRRAFFLFRYTGMRASELIHLRWDHISHQGIWLESNKDWQTKGRADAILPVAKPLRQFLDAEAHNGEVFVCDDGSGGKFWRDYSSAGHSFQKMLDQLGLKGPKVLHGFRATVATELLAAGESPVLVQKLLRHQQLTTTLGYLNSQTVEVQDLVNKL</sequence>
<dbReference type="GO" id="GO:0003677">
    <property type="term" value="F:DNA binding"/>
    <property type="evidence" value="ECO:0007669"/>
    <property type="project" value="UniProtKB-KW"/>
</dbReference>
<dbReference type="GO" id="GO:0006310">
    <property type="term" value="P:DNA recombination"/>
    <property type="evidence" value="ECO:0007669"/>
    <property type="project" value="UniProtKB-KW"/>
</dbReference>
<organism evidence="6">
    <name type="scientific">uncultured marine microorganism HF4000_48F7</name>
    <dbReference type="NCBI Taxonomy" id="455500"/>
    <lineage>
        <taxon>unclassified sequences</taxon>
        <taxon>environmental samples</taxon>
    </lineage>
</organism>
<dbReference type="PANTHER" id="PTHR30349:SF41">
    <property type="entry name" value="INTEGRASE_RECOMBINASE PROTEIN MJ0367-RELATED"/>
    <property type="match status" value="1"/>
</dbReference>
<evidence type="ECO:0000256" key="1">
    <source>
        <dbReference type="ARBA" id="ARBA00022908"/>
    </source>
</evidence>
<name>B3SZV6_9ZZZZ</name>
<dbReference type="GO" id="GO:0015074">
    <property type="term" value="P:DNA integration"/>
    <property type="evidence" value="ECO:0007669"/>
    <property type="project" value="UniProtKB-KW"/>
</dbReference>
<gene>
    <name evidence="6" type="ORF">ALOHA_HF400048F7ctg1g31</name>
</gene>
<dbReference type="Gene3D" id="1.10.150.130">
    <property type="match status" value="1"/>
</dbReference>
<dbReference type="EMBL" id="EU016559">
    <property type="protein sequence ID" value="ABZ05864.1"/>
    <property type="molecule type" value="Genomic_DNA"/>
</dbReference>
<proteinExistence type="predicted"/>
<dbReference type="InterPro" id="IPR044068">
    <property type="entry name" value="CB"/>
</dbReference>
<dbReference type="CDD" id="cd00397">
    <property type="entry name" value="DNA_BRE_C"/>
    <property type="match status" value="1"/>
</dbReference>